<accession>A0BLT0</accession>
<feature type="region of interest" description="Disordered" evidence="12">
    <location>
        <begin position="442"/>
        <end position="484"/>
    </location>
</feature>
<proteinExistence type="inferred from homology"/>
<keyword evidence="8" id="KW-0131">Cell cycle</keyword>
<evidence type="ECO:0000256" key="11">
    <source>
        <dbReference type="SAM" id="Coils"/>
    </source>
</evidence>
<comment type="function">
    <text evidence="10">Essential for the assembly of the distal half of centrioles, required for centriole elongation. Acts as a negative regulator of centriole elongation.</text>
</comment>
<dbReference type="GO" id="GO:0005814">
    <property type="term" value="C:centriole"/>
    <property type="evidence" value="ECO:0007669"/>
    <property type="project" value="UniProtKB-SubCell"/>
</dbReference>
<dbReference type="InterPro" id="IPR033351">
    <property type="entry name" value="POC5"/>
</dbReference>
<dbReference type="eggNOG" id="ENOG502R8W1">
    <property type="taxonomic scope" value="Eukaryota"/>
</dbReference>
<keyword evidence="14" id="KW-1185">Reference proteome</keyword>
<evidence type="ECO:0000256" key="3">
    <source>
        <dbReference type="ARBA" id="ARBA00014910"/>
    </source>
</evidence>
<gene>
    <name evidence="13" type="ORF">GSPATT00030131001</name>
</gene>
<feature type="region of interest" description="Disordered" evidence="12">
    <location>
        <begin position="22"/>
        <end position="44"/>
    </location>
</feature>
<evidence type="ECO:0000256" key="2">
    <source>
        <dbReference type="ARBA" id="ARBA00010411"/>
    </source>
</evidence>
<feature type="compositionally biased region" description="Low complexity" evidence="12">
    <location>
        <begin position="455"/>
        <end position="484"/>
    </location>
</feature>
<dbReference type="PANTHER" id="PTHR28618">
    <property type="entry name" value="CENTROSOMAL PROTEIN POC5"/>
    <property type="match status" value="1"/>
</dbReference>
<evidence type="ECO:0000256" key="4">
    <source>
        <dbReference type="ARBA" id="ARBA00022490"/>
    </source>
</evidence>
<keyword evidence="7" id="KW-0206">Cytoskeleton</keyword>
<dbReference type="RefSeq" id="XP_001426895.1">
    <property type="nucleotide sequence ID" value="XM_001426858.1"/>
</dbReference>
<dbReference type="HOGENOM" id="CLU_564384_0_0_1"/>
<dbReference type="InParanoid" id="A0BLT0"/>
<name>A0BLT0_PARTE</name>
<dbReference type="KEGG" id="ptm:GSPATT00030131001"/>
<feature type="coiled-coil region" evidence="11">
    <location>
        <begin position="255"/>
        <end position="282"/>
    </location>
</feature>
<evidence type="ECO:0000313" key="14">
    <source>
        <dbReference type="Proteomes" id="UP000000600"/>
    </source>
</evidence>
<feature type="compositionally biased region" description="Polar residues" evidence="12">
    <location>
        <begin position="28"/>
        <end position="44"/>
    </location>
</feature>
<sequence>MSFVNDLDDLCDFSKLSQKWKQTKNEQIKQPSPSPSKTESDITSSKCVSNPWNKGLDCCSILENYVPNNEEAKKNSNKIRNHAPQIIDEDTEQFKIRLEHILNVFKTEATSEFMAMKRSMLEDQKQTIKVDTEKYLQMYELKNNELSQTKEQLAEQMRICNQITERSEKIAQYCGKMKNTKRRQQVLSNVLKGLKMYAKYSLKKKNNQKKGTKHYKLYLQRWIFNLWKKQFNIQIRINQSDKLKLAHQNDVDLLLAKFQKEQQLLEQKLLEATSQLDEANKIKLSMQENLKRAFMRGVCALNFEAMNVLNGSSQQMELDSLATNLLMNPFQQSTTTQQQQSTLHQPQQFNQLNDTLILNESKDQWQRQHSPPKNVTYHQQNRLETNDHRWKDAPIVGMKQLSEITENQSINMSISKLVQQDDLQFDRDDEQNEGKVIKVTFDNPSTIPTQTQSMKKQTVQTKQPQTKQPQKQTTTSSSSTFKKK</sequence>
<feature type="compositionally biased region" description="Polar residues" evidence="12">
    <location>
        <begin position="442"/>
        <end position="454"/>
    </location>
</feature>
<reference evidence="13 14" key="1">
    <citation type="journal article" date="2006" name="Nature">
        <title>Global trends of whole-genome duplications revealed by the ciliate Paramecium tetraurelia.</title>
        <authorList>
            <consortium name="Genoscope"/>
            <person name="Aury J.-M."/>
            <person name="Jaillon O."/>
            <person name="Duret L."/>
            <person name="Noel B."/>
            <person name="Jubin C."/>
            <person name="Porcel B.M."/>
            <person name="Segurens B."/>
            <person name="Daubin V."/>
            <person name="Anthouard V."/>
            <person name="Aiach N."/>
            <person name="Arnaiz O."/>
            <person name="Billaut A."/>
            <person name="Beisson J."/>
            <person name="Blanc I."/>
            <person name="Bouhouche K."/>
            <person name="Camara F."/>
            <person name="Duharcourt S."/>
            <person name="Guigo R."/>
            <person name="Gogendeau D."/>
            <person name="Katinka M."/>
            <person name="Keller A.-M."/>
            <person name="Kissmehl R."/>
            <person name="Klotz C."/>
            <person name="Koll F."/>
            <person name="Le Moue A."/>
            <person name="Lepere C."/>
            <person name="Malinsky S."/>
            <person name="Nowacki M."/>
            <person name="Nowak J.K."/>
            <person name="Plattner H."/>
            <person name="Poulain J."/>
            <person name="Ruiz F."/>
            <person name="Serrano V."/>
            <person name="Zagulski M."/>
            <person name="Dessen P."/>
            <person name="Betermier M."/>
            <person name="Weissenbach J."/>
            <person name="Scarpelli C."/>
            <person name="Schachter V."/>
            <person name="Sperling L."/>
            <person name="Meyer E."/>
            <person name="Cohen J."/>
            <person name="Wincker P."/>
        </authorList>
    </citation>
    <scope>NUCLEOTIDE SEQUENCE [LARGE SCALE GENOMIC DNA]</scope>
    <source>
        <strain evidence="13 14">Stock d4-2</strain>
    </source>
</reference>
<evidence type="ECO:0000313" key="13">
    <source>
        <dbReference type="EMBL" id="CAK59497.1"/>
    </source>
</evidence>
<keyword evidence="5" id="KW-0677">Repeat</keyword>
<dbReference type="PANTHER" id="PTHR28618:SF1">
    <property type="entry name" value="CENTROSOMAL PROTEIN POC5"/>
    <property type="match status" value="1"/>
</dbReference>
<evidence type="ECO:0000256" key="10">
    <source>
        <dbReference type="ARBA" id="ARBA00049959"/>
    </source>
</evidence>
<dbReference type="AlphaFoldDB" id="A0BLT0"/>
<dbReference type="EMBL" id="CT868003">
    <property type="protein sequence ID" value="CAK59497.1"/>
    <property type="molecule type" value="Genomic_DNA"/>
</dbReference>
<dbReference type="OMA" id="KDQWQRQ"/>
<keyword evidence="6 11" id="KW-0175">Coiled coil</keyword>
<evidence type="ECO:0000256" key="1">
    <source>
        <dbReference type="ARBA" id="ARBA00004114"/>
    </source>
</evidence>
<comment type="similarity">
    <text evidence="2">Belongs to the POC5 family.</text>
</comment>
<evidence type="ECO:0000256" key="7">
    <source>
        <dbReference type="ARBA" id="ARBA00023212"/>
    </source>
</evidence>
<keyword evidence="4" id="KW-0963">Cytoplasm</keyword>
<organism evidence="13 14">
    <name type="scientific">Paramecium tetraurelia</name>
    <dbReference type="NCBI Taxonomy" id="5888"/>
    <lineage>
        <taxon>Eukaryota</taxon>
        <taxon>Sar</taxon>
        <taxon>Alveolata</taxon>
        <taxon>Ciliophora</taxon>
        <taxon>Intramacronucleata</taxon>
        <taxon>Oligohymenophorea</taxon>
        <taxon>Peniculida</taxon>
        <taxon>Parameciidae</taxon>
        <taxon>Paramecium</taxon>
    </lineage>
</organism>
<evidence type="ECO:0000256" key="5">
    <source>
        <dbReference type="ARBA" id="ARBA00022737"/>
    </source>
</evidence>
<evidence type="ECO:0000256" key="6">
    <source>
        <dbReference type="ARBA" id="ARBA00023054"/>
    </source>
</evidence>
<evidence type="ECO:0000256" key="9">
    <source>
        <dbReference type="ARBA" id="ARBA00031694"/>
    </source>
</evidence>
<dbReference type="OrthoDB" id="10064898at2759"/>
<dbReference type="STRING" id="5888.A0BLT0"/>
<feature type="coiled-coil region" evidence="11">
    <location>
        <begin position="136"/>
        <end position="166"/>
    </location>
</feature>
<dbReference type="Proteomes" id="UP000000600">
    <property type="component" value="Unassembled WGS sequence"/>
</dbReference>
<evidence type="ECO:0000256" key="8">
    <source>
        <dbReference type="ARBA" id="ARBA00023306"/>
    </source>
</evidence>
<dbReference type="GeneID" id="5012679"/>
<protein>
    <recommendedName>
        <fullName evidence="3">Centrosomal protein POC5</fullName>
    </recommendedName>
    <alternativeName>
        <fullName evidence="9">Protein of centriole 5</fullName>
    </alternativeName>
</protein>
<comment type="subcellular location">
    <subcellularLocation>
        <location evidence="1">Cytoplasm</location>
        <location evidence="1">Cytoskeleton</location>
        <location evidence="1">Microtubule organizing center</location>
        <location evidence="1">Centrosome</location>
        <location evidence="1">Centriole</location>
    </subcellularLocation>
</comment>
<evidence type="ECO:0000256" key="12">
    <source>
        <dbReference type="SAM" id="MobiDB-lite"/>
    </source>
</evidence>